<dbReference type="PANTHER" id="PTHR37421:SF1">
    <property type="entry name" value="UPF0260 PROTEIN YCGN"/>
    <property type="match status" value="1"/>
</dbReference>
<dbReference type="Proteomes" id="UP000245396">
    <property type="component" value="Unassembled WGS sequence"/>
</dbReference>
<dbReference type="PANTHER" id="PTHR37421">
    <property type="entry name" value="UPF0260 PROTEIN YCGN"/>
    <property type="match status" value="1"/>
</dbReference>
<dbReference type="InterPro" id="IPR008228">
    <property type="entry name" value="UCP006173"/>
</dbReference>
<name>A0A316CLC6_PSESE</name>
<dbReference type="AlphaFoldDB" id="A0A316CLC6"/>
<dbReference type="STRING" id="1192868.GCA_000304395_01760"/>
<dbReference type="HAMAP" id="MF_00676">
    <property type="entry name" value="UPF0260"/>
    <property type="match status" value="1"/>
</dbReference>
<comment type="similarity">
    <text evidence="1">Belongs to the UPF0260 family.</text>
</comment>
<evidence type="ECO:0000313" key="2">
    <source>
        <dbReference type="EMBL" id="PWJ80569.1"/>
    </source>
</evidence>
<evidence type="ECO:0000256" key="1">
    <source>
        <dbReference type="HAMAP-Rule" id="MF_00676"/>
    </source>
</evidence>
<accession>A0A316CLC6</accession>
<dbReference type="Pfam" id="PF03692">
    <property type="entry name" value="CxxCxxCC"/>
    <property type="match status" value="1"/>
</dbReference>
<proteinExistence type="inferred from homology"/>
<organism evidence="2 3">
    <name type="scientific">Pseudaminobacter salicylatoxidans</name>
    <dbReference type="NCBI Taxonomy" id="93369"/>
    <lineage>
        <taxon>Bacteria</taxon>
        <taxon>Pseudomonadati</taxon>
        <taxon>Pseudomonadota</taxon>
        <taxon>Alphaproteobacteria</taxon>
        <taxon>Hyphomicrobiales</taxon>
        <taxon>Phyllobacteriaceae</taxon>
        <taxon>Pseudaminobacter</taxon>
    </lineage>
</organism>
<keyword evidence="3" id="KW-1185">Reference proteome</keyword>
<sequence>MFPEGRKGGMSGAIAGQTGSVGKTCHKVPVSLDFGVFAGHMQAMNEPFWKTTELEAMTPEQWESLCDGCGKCCMSKLEDEDTGDIYWTSVGCRLFDAGTCRCADYHNRLARVPDCVGLTPQNVRTISWLPQTCAYRLVAEGRDLYWWHPLISGNPETVHTAGMSMRGRVTALESELAEPEDFFEHMLAEEP</sequence>
<reference evidence="2 3" key="1">
    <citation type="submission" date="2018-05" db="EMBL/GenBank/DDBJ databases">
        <title>Genomic Encyclopedia of Type Strains, Phase IV (KMG-IV): sequencing the most valuable type-strain genomes for metagenomic binning, comparative biology and taxonomic classification.</title>
        <authorList>
            <person name="Goeker M."/>
        </authorList>
    </citation>
    <scope>NUCLEOTIDE SEQUENCE [LARGE SCALE GENOMIC DNA]</scope>
    <source>
        <strain evidence="2 3">DSM 6986</strain>
    </source>
</reference>
<dbReference type="NCBIfam" id="NF003501">
    <property type="entry name" value="PRK05170.1-5"/>
    <property type="match status" value="1"/>
</dbReference>
<gene>
    <name evidence="2" type="ORF">C7441_112110</name>
</gene>
<evidence type="ECO:0000313" key="3">
    <source>
        <dbReference type="Proteomes" id="UP000245396"/>
    </source>
</evidence>
<dbReference type="InterPro" id="IPR005358">
    <property type="entry name" value="Puta_zinc/iron-chelating_dom"/>
</dbReference>
<dbReference type="EMBL" id="QGGG01000012">
    <property type="protein sequence ID" value="PWJ80569.1"/>
    <property type="molecule type" value="Genomic_DNA"/>
</dbReference>
<protein>
    <recommendedName>
        <fullName evidence="1">UPF0260 protein C7441_112110</fullName>
    </recommendedName>
</protein>
<dbReference type="NCBIfam" id="NF003507">
    <property type="entry name" value="PRK05170.2-5"/>
    <property type="match status" value="1"/>
</dbReference>
<comment type="caution">
    <text evidence="2">The sequence shown here is derived from an EMBL/GenBank/DDBJ whole genome shotgun (WGS) entry which is preliminary data.</text>
</comment>